<organism evidence="3 4">
    <name type="scientific">Polaromonas eurypsychrophila</name>
    <dbReference type="NCBI Taxonomy" id="1614635"/>
    <lineage>
        <taxon>Bacteria</taxon>
        <taxon>Pseudomonadati</taxon>
        <taxon>Pseudomonadota</taxon>
        <taxon>Betaproteobacteria</taxon>
        <taxon>Burkholderiales</taxon>
        <taxon>Comamonadaceae</taxon>
        <taxon>Polaromonas</taxon>
    </lineage>
</organism>
<dbReference type="InterPro" id="IPR039567">
    <property type="entry name" value="Gly-zipper"/>
</dbReference>
<protein>
    <recommendedName>
        <fullName evidence="2">Glycine zipper domain-containing protein</fullName>
    </recommendedName>
</protein>
<feature type="signal peptide" evidence="1">
    <location>
        <begin position="1"/>
        <end position="18"/>
    </location>
</feature>
<dbReference type="GO" id="GO:0019867">
    <property type="term" value="C:outer membrane"/>
    <property type="evidence" value="ECO:0007669"/>
    <property type="project" value="InterPro"/>
</dbReference>
<dbReference type="Pfam" id="PF13488">
    <property type="entry name" value="Gly-zipper_Omp"/>
    <property type="match status" value="1"/>
</dbReference>
<comment type="caution">
    <text evidence="3">The sequence shown here is derived from an EMBL/GenBank/DDBJ whole genome shotgun (WGS) entry which is preliminary data.</text>
</comment>
<evidence type="ECO:0000313" key="3">
    <source>
        <dbReference type="EMBL" id="GGA87257.1"/>
    </source>
</evidence>
<proteinExistence type="predicted"/>
<dbReference type="PROSITE" id="PS51257">
    <property type="entry name" value="PROKAR_LIPOPROTEIN"/>
    <property type="match status" value="1"/>
</dbReference>
<dbReference type="Proteomes" id="UP000620596">
    <property type="component" value="Unassembled WGS sequence"/>
</dbReference>
<sequence length="73" mass="6784">MIKNILMATAAASLIALTGCGTSLTNQQIGTGTGAVIGGVAGSALGGGTLGTVGGAAAGAVIGNEIGKRQDQK</sequence>
<keyword evidence="1" id="KW-0732">Signal</keyword>
<evidence type="ECO:0000259" key="2">
    <source>
        <dbReference type="Pfam" id="PF13488"/>
    </source>
</evidence>
<name>A0A916WCZ2_9BURK</name>
<dbReference type="EMBL" id="BMIG01000001">
    <property type="protein sequence ID" value="GGA87257.1"/>
    <property type="molecule type" value="Genomic_DNA"/>
</dbReference>
<feature type="chain" id="PRO_5038008555" description="Glycine zipper domain-containing protein" evidence="1">
    <location>
        <begin position="19"/>
        <end position="73"/>
    </location>
</feature>
<reference evidence="3" key="1">
    <citation type="journal article" date="2014" name="Int. J. Syst. Evol. Microbiol.">
        <title>Complete genome sequence of Corynebacterium casei LMG S-19264T (=DSM 44701T), isolated from a smear-ripened cheese.</title>
        <authorList>
            <consortium name="US DOE Joint Genome Institute (JGI-PGF)"/>
            <person name="Walter F."/>
            <person name="Albersmeier A."/>
            <person name="Kalinowski J."/>
            <person name="Ruckert C."/>
        </authorList>
    </citation>
    <scope>NUCLEOTIDE SEQUENCE</scope>
    <source>
        <strain evidence="3">CGMCC 1.15322</strain>
    </source>
</reference>
<dbReference type="AlphaFoldDB" id="A0A916WCZ2"/>
<keyword evidence="4" id="KW-1185">Reference proteome</keyword>
<evidence type="ECO:0000256" key="1">
    <source>
        <dbReference type="SAM" id="SignalP"/>
    </source>
</evidence>
<reference evidence="3" key="2">
    <citation type="submission" date="2020-09" db="EMBL/GenBank/DDBJ databases">
        <authorList>
            <person name="Sun Q."/>
            <person name="Zhou Y."/>
        </authorList>
    </citation>
    <scope>NUCLEOTIDE SEQUENCE</scope>
    <source>
        <strain evidence="3">CGMCC 1.15322</strain>
    </source>
</reference>
<gene>
    <name evidence="3" type="ORF">GCM10011496_04930</name>
</gene>
<feature type="domain" description="Glycine zipper" evidence="2">
    <location>
        <begin position="29"/>
        <end position="73"/>
    </location>
</feature>
<accession>A0A916WCZ2</accession>
<evidence type="ECO:0000313" key="4">
    <source>
        <dbReference type="Proteomes" id="UP000620596"/>
    </source>
</evidence>